<keyword evidence="5 7" id="KW-1015">Disulfide bond</keyword>
<dbReference type="FunFam" id="2.10.10.10:FF:000005">
    <property type="entry name" value="Epididymal sperm binding protein 1"/>
    <property type="match status" value="1"/>
</dbReference>
<feature type="domain" description="Fibronectin type-II" evidence="9">
    <location>
        <begin position="63"/>
        <end position="107"/>
    </location>
</feature>
<dbReference type="InterPro" id="IPR000562">
    <property type="entry name" value="FN_type2_dom"/>
</dbReference>
<feature type="disulfide bond" evidence="7">
    <location>
        <begin position="113"/>
        <end position="139"/>
    </location>
</feature>
<evidence type="ECO:0000259" key="9">
    <source>
        <dbReference type="PROSITE" id="PS51092"/>
    </source>
</evidence>
<dbReference type="FunFam" id="2.10.10.10:FF:000003">
    <property type="entry name" value="binder of sperm protein homolog 1"/>
    <property type="match status" value="1"/>
</dbReference>
<evidence type="ECO:0000256" key="7">
    <source>
        <dbReference type="PROSITE-ProRule" id="PRU00479"/>
    </source>
</evidence>
<dbReference type="PRINTS" id="PR00013">
    <property type="entry name" value="FNTYPEII"/>
</dbReference>
<dbReference type="FunCoup" id="A0A5F9CB81">
    <property type="interactions" value="2"/>
</dbReference>
<dbReference type="Proteomes" id="UP000001811">
    <property type="component" value="Unplaced"/>
</dbReference>
<sequence length="155" mass="17365">MLAARKPRAEAEGTRAGRGCRASARSSHPGGLNGLPVFSSSTQSNARPGWAGAVLDKSKVFGFSDNKCVFPFTFGNKKHFDCIDHPLLHSWCSLSEIYNGKWKYCTDDDRARCVFPFTYKGHVFNSCITLGSVFQMSWCSLSPNYDQDHAWKYCY</sequence>
<dbReference type="InterPro" id="IPR013806">
    <property type="entry name" value="Kringle-like"/>
</dbReference>
<keyword evidence="11" id="KW-1185">Reference proteome</keyword>
<keyword evidence="3" id="KW-0964">Secreted</keyword>
<dbReference type="Pfam" id="PF00040">
    <property type="entry name" value="fn2"/>
    <property type="match status" value="2"/>
</dbReference>
<dbReference type="InterPro" id="IPR051666">
    <property type="entry name" value="SP_Capacitation_Regulator"/>
</dbReference>
<feature type="compositionally biased region" description="Low complexity" evidence="8">
    <location>
        <begin position="17"/>
        <end position="27"/>
    </location>
</feature>
<dbReference type="SMART" id="SM00059">
    <property type="entry name" value="FN2"/>
    <property type="match status" value="2"/>
</dbReference>
<evidence type="ECO:0000313" key="10">
    <source>
        <dbReference type="Ensembl" id="ENSOCUP00000030281.1"/>
    </source>
</evidence>
<dbReference type="Ensembl" id="ENSOCUT00000054281.1">
    <property type="protein sequence ID" value="ENSOCUP00000030281.1"/>
    <property type="gene ID" value="ENSOCUG00000023495.2"/>
</dbReference>
<dbReference type="Bgee" id="ENSOCUG00000023495">
    <property type="expression patterns" value="Expressed in testis and 2 other cell types or tissues"/>
</dbReference>
<evidence type="ECO:0000256" key="3">
    <source>
        <dbReference type="ARBA" id="ARBA00022525"/>
    </source>
</evidence>
<feature type="disulfide bond" evidence="7">
    <location>
        <begin position="127"/>
        <end position="154"/>
    </location>
</feature>
<evidence type="ECO:0000256" key="1">
    <source>
        <dbReference type="ARBA" id="ARBA00004613"/>
    </source>
</evidence>
<reference evidence="10" key="2">
    <citation type="submission" date="2025-08" db="UniProtKB">
        <authorList>
            <consortium name="Ensembl"/>
        </authorList>
    </citation>
    <scope>IDENTIFICATION</scope>
    <source>
        <strain evidence="10">Thorbecke</strain>
    </source>
</reference>
<dbReference type="PANTHER" id="PTHR22918:SF3">
    <property type="entry name" value="SEMINAL PLASMA PROTEIN HSP-1"/>
    <property type="match status" value="1"/>
</dbReference>
<dbReference type="STRING" id="9986.ENSOCUP00000030281"/>
<evidence type="ECO:0000256" key="8">
    <source>
        <dbReference type="SAM" id="MobiDB-lite"/>
    </source>
</evidence>
<accession>A0A5F9CB81</accession>
<proteinExistence type="inferred from homology"/>
<dbReference type="AlphaFoldDB" id="A0A5F9CB81"/>
<dbReference type="GO" id="GO:0048240">
    <property type="term" value="P:sperm capacitation"/>
    <property type="evidence" value="ECO:0007669"/>
    <property type="project" value="TreeGrafter"/>
</dbReference>
<evidence type="ECO:0000256" key="4">
    <source>
        <dbReference type="ARBA" id="ARBA00022737"/>
    </source>
</evidence>
<feature type="domain" description="Fibronectin type-II" evidence="9">
    <location>
        <begin position="108"/>
        <end position="155"/>
    </location>
</feature>
<comment type="subcellular location">
    <subcellularLocation>
        <location evidence="1">Secreted</location>
    </subcellularLocation>
</comment>
<protein>
    <recommendedName>
        <fullName evidence="9">Fibronectin type-II domain-containing protein</fullName>
    </recommendedName>
</protein>
<dbReference type="PANTHER" id="PTHR22918">
    <property type="entry name" value="SEMINAL PLASMA PROTEIN"/>
    <property type="match status" value="1"/>
</dbReference>
<dbReference type="SUPFAM" id="SSF57440">
    <property type="entry name" value="Kringle-like"/>
    <property type="match status" value="2"/>
</dbReference>
<feature type="region of interest" description="Disordered" evidence="8">
    <location>
        <begin position="1"/>
        <end position="33"/>
    </location>
</feature>
<dbReference type="GO" id="GO:0009986">
    <property type="term" value="C:cell surface"/>
    <property type="evidence" value="ECO:0007669"/>
    <property type="project" value="TreeGrafter"/>
</dbReference>
<dbReference type="GO" id="GO:0007338">
    <property type="term" value="P:single fertilization"/>
    <property type="evidence" value="ECO:0007669"/>
    <property type="project" value="UniProtKB-KW"/>
</dbReference>
<dbReference type="GO" id="GO:0008201">
    <property type="term" value="F:heparin binding"/>
    <property type="evidence" value="ECO:0007669"/>
    <property type="project" value="TreeGrafter"/>
</dbReference>
<dbReference type="Gene3D" id="2.10.10.10">
    <property type="entry name" value="Fibronectin, type II, collagen-binding"/>
    <property type="match status" value="2"/>
</dbReference>
<dbReference type="PROSITE" id="PS00023">
    <property type="entry name" value="FN2_1"/>
    <property type="match status" value="1"/>
</dbReference>
<evidence type="ECO:0000256" key="5">
    <source>
        <dbReference type="ARBA" id="ARBA00023157"/>
    </source>
</evidence>
<evidence type="ECO:0000256" key="2">
    <source>
        <dbReference type="ARBA" id="ARBA00010011"/>
    </source>
</evidence>
<comment type="caution">
    <text evidence="7">Lacks conserved residue(s) required for the propagation of feature annotation.</text>
</comment>
<name>A0A5F9CB81_RABIT</name>
<dbReference type="GO" id="GO:0005576">
    <property type="term" value="C:extracellular region"/>
    <property type="evidence" value="ECO:0007669"/>
    <property type="project" value="UniProtKB-SubCell"/>
</dbReference>
<dbReference type="SMR" id="A0A5F9CB81"/>
<dbReference type="PROSITE" id="PS51092">
    <property type="entry name" value="FN2_2"/>
    <property type="match status" value="2"/>
</dbReference>
<organism evidence="10 11">
    <name type="scientific">Oryctolagus cuniculus</name>
    <name type="common">Rabbit</name>
    <dbReference type="NCBI Taxonomy" id="9986"/>
    <lineage>
        <taxon>Eukaryota</taxon>
        <taxon>Metazoa</taxon>
        <taxon>Chordata</taxon>
        <taxon>Craniata</taxon>
        <taxon>Vertebrata</taxon>
        <taxon>Euteleostomi</taxon>
        <taxon>Mammalia</taxon>
        <taxon>Eutheria</taxon>
        <taxon>Euarchontoglires</taxon>
        <taxon>Glires</taxon>
        <taxon>Lagomorpha</taxon>
        <taxon>Leporidae</taxon>
        <taxon>Oryctolagus</taxon>
    </lineage>
</organism>
<dbReference type="InParanoid" id="A0A5F9CB81"/>
<keyword evidence="4" id="KW-0677">Repeat</keyword>
<comment type="similarity">
    <text evidence="2">Belongs to the seminal plasma protein family.</text>
</comment>
<reference evidence="10 11" key="1">
    <citation type="journal article" date="2011" name="Nature">
        <title>A high-resolution map of human evolutionary constraint using 29 mammals.</title>
        <authorList>
            <person name="Lindblad-Toh K."/>
            <person name="Garber M."/>
            <person name="Zuk O."/>
            <person name="Lin M.F."/>
            <person name="Parker B.J."/>
            <person name="Washietl S."/>
            <person name="Kheradpour P."/>
            <person name="Ernst J."/>
            <person name="Jordan G."/>
            <person name="Mauceli E."/>
            <person name="Ward L.D."/>
            <person name="Lowe C.B."/>
            <person name="Holloway A.K."/>
            <person name="Clamp M."/>
            <person name="Gnerre S."/>
            <person name="Alfoldi J."/>
            <person name="Beal K."/>
            <person name="Chang J."/>
            <person name="Clawson H."/>
            <person name="Cuff J."/>
            <person name="Di Palma F."/>
            <person name="Fitzgerald S."/>
            <person name="Flicek P."/>
            <person name="Guttman M."/>
            <person name="Hubisz M.J."/>
            <person name="Jaffe D.B."/>
            <person name="Jungreis I."/>
            <person name="Kent W.J."/>
            <person name="Kostka D."/>
            <person name="Lara M."/>
            <person name="Martins A.L."/>
            <person name="Massingham T."/>
            <person name="Moltke I."/>
            <person name="Raney B.J."/>
            <person name="Rasmussen M.D."/>
            <person name="Robinson J."/>
            <person name="Stark A."/>
            <person name="Vilella A.J."/>
            <person name="Wen J."/>
            <person name="Xie X."/>
            <person name="Zody M.C."/>
            <person name="Baldwin J."/>
            <person name="Bloom T."/>
            <person name="Chin C.W."/>
            <person name="Heiman D."/>
            <person name="Nicol R."/>
            <person name="Nusbaum C."/>
            <person name="Young S."/>
            <person name="Wilkinson J."/>
            <person name="Worley K.C."/>
            <person name="Kovar C.L."/>
            <person name="Muzny D.M."/>
            <person name="Gibbs R.A."/>
            <person name="Cree A."/>
            <person name="Dihn H.H."/>
            <person name="Fowler G."/>
            <person name="Jhangiani S."/>
            <person name="Joshi V."/>
            <person name="Lee S."/>
            <person name="Lewis L.R."/>
            <person name="Nazareth L.V."/>
            <person name="Okwuonu G."/>
            <person name="Santibanez J."/>
            <person name="Warren W.C."/>
            <person name="Mardis E.R."/>
            <person name="Weinstock G.M."/>
            <person name="Wilson R.K."/>
            <person name="Delehaunty K."/>
            <person name="Dooling D."/>
            <person name="Fronik C."/>
            <person name="Fulton L."/>
            <person name="Fulton B."/>
            <person name="Graves T."/>
            <person name="Minx P."/>
            <person name="Sodergren E."/>
            <person name="Birney E."/>
            <person name="Margulies E.H."/>
            <person name="Herrero J."/>
            <person name="Green E.D."/>
            <person name="Haussler D."/>
            <person name="Siepel A."/>
            <person name="Goldman N."/>
            <person name="Pollard K.S."/>
            <person name="Pedersen J.S."/>
            <person name="Lander E.S."/>
            <person name="Kellis M."/>
        </authorList>
    </citation>
    <scope>NUCLEOTIDE SEQUENCE [LARGE SCALE GENOMIC DNA]</scope>
    <source>
        <strain evidence="11">Thorbecke</strain>
    </source>
</reference>
<dbReference type="CDD" id="cd00062">
    <property type="entry name" value="FN2"/>
    <property type="match status" value="1"/>
</dbReference>
<evidence type="ECO:0000256" key="6">
    <source>
        <dbReference type="ARBA" id="ARBA00023279"/>
    </source>
</evidence>
<dbReference type="InterPro" id="IPR036943">
    <property type="entry name" value="FN_type2_sf"/>
</dbReference>
<evidence type="ECO:0000313" key="11">
    <source>
        <dbReference type="Proteomes" id="UP000001811"/>
    </source>
</evidence>
<reference evidence="10" key="3">
    <citation type="submission" date="2025-09" db="UniProtKB">
        <authorList>
            <consortium name="Ensembl"/>
        </authorList>
    </citation>
    <scope>IDENTIFICATION</scope>
    <source>
        <strain evidence="10">Thorbecke</strain>
    </source>
</reference>
<dbReference type="GeneTree" id="ENSGT00940000164580"/>
<keyword evidence="6" id="KW-0278">Fertilization</keyword>